<proteinExistence type="predicted"/>
<evidence type="ECO:0000313" key="3">
    <source>
        <dbReference type="Proteomes" id="UP000823388"/>
    </source>
</evidence>
<protein>
    <recommendedName>
        <fullName evidence="1">PIR2-like helical domain-containing protein</fullName>
    </recommendedName>
</protein>
<feature type="domain" description="PIR2-like helical" evidence="1">
    <location>
        <begin position="2"/>
        <end position="45"/>
    </location>
</feature>
<dbReference type="AlphaFoldDB" id="A0A8T0MKR1"/>
<reference evidence="2" key="1">
    <citation type="submission" date="2020-05" db="EMBL/GenBank/DDBJ databases">
        <title>WGS assembly of Panicum virgatum.</title>
        <authorList>
            <person name="Lovell J.T."/>
            <person name="Jenkins J."/>
            <person name="Shu S."/>
            <person name="Juenger T.E."/>
            <person name="Schmutz J."/>
        </authorList>
    </citation>
    <scope>NUCLEOTIDE SEQUENCE</scope>
    <source>
        <strain evidence="2">AP13</strain>
    </source>
</reference>
<organism evidence="2 3">
    <name type="scientific">Panicum virgatum</name>
    <name type="common">Blackwell switchgrass</name>
    <dbReference type="NCBI Taxonomy" id="38727"/>
    <lineage>
        <taxon>Eukaryota</taxon>
        <taxon>Viridiplantae</taxon>
        <taxon>Streptophyta</taxon>
        <taxon>Embryophyta</taxon>
        <taxon>Tracheophyta</taxon>
        <taxon>Spermatophyta</taxon>
        <taxon>Magnoliopsida</taxon>
        <taxon>Liliopsida</taxon>
        <taxon>Poales</taxon>
        <taxon>Poaceae</taxon>
        <taxon>PACMAD clade</taxon>
        <taxon>Panicoideae</taxon>
        <taxon>Panicodae</taxon>
        <taxon>Paniceae</taxon>
        <taxon>Panicinae</taxon>
        <taxon>Panicum</taxon>
        <taxon>Panicum sect. Hiantes</taxon>
    </lineage>
</organism>
<dbReference type="EMBL" id="CM029054">
    <property type="protein sequence ID" value="KAG2536682.1"/>
    <property type="molecule type" value="Genomic_DNA"/>
</dbReference>
<dbReference type="PANTHER" id="PTHR33120">
    <property type="entry name" value="EXPRESSED PROTEIN-RELATED"/>
    <property type="match status" value="1"/>
</dbReference>
<evidence type="ECO:0000259" key="1">
    <source>
        <dbReference type="Pfam" id="PF20235"/>
    </source>
</evidence>
<dbReference type="InterPro" id="IPR046527">
    <property type="entry name" value="PIR2-like_helical"/>
</dbReference>
<sequence>MPVAARSLKALVAFLTYYFRYLRVSEALEYLRLAGADPLAAVRLISEDRTYSGRSFSFASRTTKTALKCAALAACHPKPRALVNRSYSFASRMEVVSRLLAAEGGSLSCTAVEDIAGLLTKSRRKLRGLAGVTPPQFHLELTRPPPFVPTKSLQSVLLDRVCGLYVDALARLPAADLRLRYHRSLLKAGHCYGPFRDPVSNIVLNTVWYEAMFPPREELSVAMICSRSLVLVACRSLRGLGFVWLG</sequence>
<keyword evidence="3" id="KW-1185">Reference proteome</keyword>
<dbReference type="Pfam" id="PF20235">
    <property type="entry name" value="PIR2-like_helical"/>
    <property type="match status" value="2"/>
</dbReference>
<name>A0A8T0MKR1_PANVG</name>
<dbReference type="PANTHER" id="PTHR33120:SF53">
    <property type="entry name" value="OS03G0697833 PROTEIN"/>
    <property type="match status" value="1"/>
</dbReference>
<feature type="domain" description="PIR2-like helical" evidence="1">
    <location>
        <begin position="160"/>
        <end position="240"/>
    </location>
</feature>
<accession>A0A8T0MKR1</accession>
<gene>
    <name evidence="2" type="ORF">PVAP13_9NG212473</name>
</gene>
<dbReference type="Proteomes" id="UP000823388">
    <property type="component" value="Chromosome 9N"/>
</dbReference>
<comment type="caution">
    <text evidence="2">The sequence shown here is derived from an EMBL/GenBank/DDBJ whole genome shotgun (WGS) entry which is preliminary data.</text>
</comment>
<evidence type="ECO:0000313" key="2">
    <source>
        <dbReference type="EMBL" id="KAG2536682.1"/>
    </source>
</evidence>